<dbReference type="SUPFAM" id="SSF52210">
    <property type="entry name" value="Succinyl-CoA synthetase domains"/>
    <property type="match status" value="2"/>
</dbReference>
<reference evidence="6" key="1">
    <citation type="journal article" date="2020" name="mSystems">
        <title>Genome- and Community-Level Interaction Insights into Carbon Utilization and Element Cycling Functions of Hydrothermarchaeota in Hydrothermal Sediment.</title>
        <authorList>
            <person name="Zhou Z."/>
            <person name="Liu Y."/>
            <person name="Xu W."/>
            <person name="Pan J."/>
            <person name="Luo Z.H."/>
            <person name="Li M."/>
        </authorList>
    </citation>
    <scope>NUCLEOTIDE SEQUENCE [LARGE SCALE GENOMIC DNA]</scope>
    <source>
        <strain evidence="6">SpSt-657</strain>
    </source>
</reference>
<dbReference type="Pfam" id="PF19045">
    <property type="entry name" value="Ligase_CoA_2"/>
    <property type="match status" value="1"/>
</dbReference>
<dbReference type="InterPro" id="IPR036291">
    <property type="entry name" value="NAD(P)-bd_dom_sf"/>
</dbReference>
<dbReference type="InterPro" id="IPR016102">
    <property type="entry name" value="Succinyl-CoA_synth-like"/>
</dbReference>
<dbReference type="EMBL" id="DTBZ01000084">
    <property type="protein sequence ID" value="HGQ18232.1"/>
    <property type="molecule type" value="Genomic_DNA"/>
</dbReference>
<dbReference type="Pfam" id="PF13549">
    <property type="entry name" value="ATP-grasp_5"/>
    <property type="match status" value="1"/>
</dbReference>
<keyword evidence="2 4" id="KW-0547">Nucleotide-binding</keyword>
<dbReference type="GO" id="GO:0005524">
    <property type="term" value="F:ATP binding"/>
    <property type="evidence" value="ECO:0007669"/>
    <property type="project" value="UniProtKB-UniRule"/>
</dbReference>
<dbReference type="Gene3D" id="3.30.470.20">
    <property type="entry name" value="ATP-grasp fold, B domain"/>
    <property type="match status" value="1"/>
</dbReference>
<accession>A0A7J3JQC0</accession>
<dbReference type="Gene3D" id="3.40.50.261">
    <property type="entry name" value="Succinyl-CoA synthetase domains"/>
    <property type="match status" value="2"/>
</dbReference>
<dbReference type="InterPro" id="IPR032875">
    <property type="entry name" value="Succ_CoA_lig_flav_dom"/>
</dbReference>
<dbReference type="Gene3D" id="3.30.1490.20">
    <property type="entry name" value="ATP-grasp fold, A domain"/>
    <property type="match status" value="1"/>
</dbReference>
<evidence type="ECO:0000259" key="5">
    <source>
        <dbReference type="PROSITE" id="PS50975"/>
    </source>
</evidence>
<dbReference type="PANTHER" id="PTHR43334:SF1">
    <property type="entry name" value="3-HYDROXYPROPIONATE--COA LIGASE [ADP-FORMING]"/>
    <property type="match status" value="1"/>
</dbReference>
<dbReference type="AlphaFoldDB" id="A0A7J3JQC0"/>
<evidence type="ECO:0000256" key="4">
    <source>
        <dbReference type="PROSITE-ProRule" id="PRU00409"/>
    </source>
</evidence>
<dbReference type="InterPro" id="IPR013815">
    <property type="entry name" value="ATP_grasp_subdomain_1"/>
</dbReference>
<evidence type="ECO:0000256" key="3">
    <source>
        <dbReference type="ARBA" id="ARBA00022840"/>
    </source>
</evidence>
<protein>
    <submittedName>
        <fullName evidence="6">CoA-binding protein</fullName>
    </submittedName>
</protein>
<dbReference type="SMART" id="SM00881">
    <property type="entry name" value="CoA_binding"/>
    <property type="match status" value="1"/>
</dbReference>
<dbReference type="GO" id="GO:0046872">
    <property type="term" value="F:metal ion binding"/>
    <property type="evidence" value="ECO:0007669"/>
    <property type="project" value="InterPro"/>
</dbReference>
<dbReference type="InterPro" id="IPR003781">
    <property type="entry name" value="CoA-bd"/>
</dbReference>
<dbReference type="SUPFAM" id="SSF51735">
    <property type="entry name" value="NAD(P)-binding Rossmann-fold domains"/>
    <property type="match status" value="1"/>
</dbReference>
<evidence type="ECO:0000256" key="2">
    <source>
        <dbReference type="ARBA" id="ARBA00022741"/>
    </source>
</evidence>
<dbReference type="Pfam" id="PF13607">
    <property type="entry name" value="Succ_CoA_lig"/>
    <property type="match status" value="1"/>
</dbReference>
<dbReference type="PANTHER" id="PTHR43334">
    <property type="entry name" value="ACETATE--COA LIGASE [ADP-FORMING]"/>
    <property type="match status" value="1"/>
</dbReference>
<dbReference type="InterPro" id="IPR043938">
    <property type="entry name" value="Ligase_CoA_dom"/>
</dbReference>
<dbReference type="Pfam" id="PF13380">
    <property type="entry name" value="CoA_binding_2"/>
    <property type="match status" value="1"/>
</dbReference>
<keyword evidence="3 4" id="KW-0067">ATP-binding</keyword>
<organism evidence="6">
    <name type="scientific">Ignisphaera aggregans</name>
    <dbReference type="NCBI Taxonomy" id="334771"/>
    <lineage>
        <taxon>Archaea</taxon>
        <taxon>Thermoproteota</taxon>
        <taxon>Thermoprotei</taxon>
        <taxon>Desulfurococcales</taxon>
        <taxon>Desulfurococcaceae</taxon>
        <taxon>Ignisphaera</taxon>
    </lineage>
</organism>
<name>A0A7J3JQC0_9CREN</name>
<proteinExistence type="predicted"/>
<dbReference type="InterPro" id="IPR011761">
    <property type="entry name" value="ATP-grasp"/>
</dbReference>
<feature type="domain" description="ATP-grasp" evidence="5">
    <location>
        <begin position="507"/>
        <end position="543"/>
    </location>
</feature>
<dbReference type="FunFam" id="3.30.1490.20:FF:000020">
    <property type="entry name" value="Protein lysine acetyltransferase"/>
    <property type="match status" value="1"/>
</dbReference>
<sequence length="715" mass="77417">MNVCGHLEGDALLANGGADLFRPRSVAVIGASREPGKVGYAVLKNIINSGFQGKIYPINPKAEEILGIKAYKSVLDVSDDIDLGVIVVPASIALDVAEECGKKGIKHLVVISAGFKEVGGEGIEREKKLVDIARKYGMRMVGPNCLGIIDTYTPINASFSATMPKRGSIAFISQSGALLTAILDWSIKKGIGFSRIVSLGNKADLNEADFIQAVEEDVNTKVVLLYLESIENGRKLIEVAARVGRKKPIVLLKGGVTEAGARAAMSHTGAMTSSTTILEAGLKKAGILIARNLSELFDYAVAFSYQPIPLNNRIAVVTNAGGPGVITSDLIVSRGLRLASFTSDTINSLRSKLPPAAAVYNPVDVLGDARADRYSYAIETVLNDDNVDGLIVILTPQAMTEPVETAKAMLRLNKKHPNKPMVGVFIGGDMVEEASRILMENGVPVYDLPERGVIAIYGLCRYRESLEYLERILERAIFFDVDKATALSIIDSVKSENRKTLLESEAKDLIKSYGIPVAPTRLAKNEDEAVEIASRIGYPVVLKIASPDIMHKTDIGGVVMNINSEKEVREAFRTIIDRAYKYAPRALVYGVAVQKMVPRGREVIIGVSKDPSFGHVIMFGLGGIYTNVFRDVSFRLAPLSAYEAREMISETKAYTLLRGYRGEPPADVSSIVNILLRVSQLVTEIPDIVEMDINPLFVYNEGMGSLAIDVKVVLS</sequence>
<dbReference type="InterPro" id="IPR014089">
    <property type="entry name" value="AcCoA-synth-alpha"/>
</dbReference>
<dbReference type="Gene3D" id="3.40.50.720">
    <property type="entry name" value="NAD(P)-binding Rossmann-like Domain"/>
    <property type="match status" value="1"/>
</dbReference>
<comment type="caution">
    <text evidence="6">The sequence shown here is derived from an EMBL/GenBank/DDBJ whole genome shotgun (WGS) entry which is preliminary data.</text>
</comment>
<dbReference type="InterPro" id="IPR051538">
    <property type="entry name" value="Acyl-CoA_Synth/Transferase"/>
</dbReference>
<keyword evidence="1" id="KW-0436">Ligase</keyword>
<dbReference type="PROSITE" id="PS50975">
    <property type="entry name" value="ATP_GRASP"/>
    <property type="match status" value="1"/>
</dbReference>
<dbReference type="NCBIfam" id="TIGR02717">
    <property type="entry name" value="AcCoA-syn-alpha"/>
    <property type="match status" value="1"/>
</dbReference>
<evidence type="ECO:0000313" key="6">
    <source>
        <dbReference type="EMBL" id="HGQ18232.1"/>
    </source>
</evidence>
<dbReference type="GO" id="GO:0043758">
    <property type="term" value="F:acetate-CoA ligase (ADP-forming) activity"/>
    <property type="evidence" value="ECO:0007669"/>
    <property type="project" value="InterPro"/>
</dbReference>
<evidence type="ECO:0000256" key="1">
    <source>
        <dbReference type="ARBA" id="ARBA00022598"/>
    </source>
</evidence>
<dbReference type="SUPFAM" id="SSF56059">
    <property type="entry name" value="Glutathione synthetase ATP-binding domain-like"/>
    <property type="match status" value="1"/>
</dbReference>
<gene>
    <name evidence="6" type="ORF">ENU30_04570</name>
</gene>